<reference evidence="2 3" key="1">
    <citation type="submission" date="2019-12" db="EMBL/GenBank/DDBJ databases">
        <authorList>
            <person name="Floudas D."/>
            <person name="Bentzer J."/>
            <person name="Ahren D."/>
            <person name="Johansson T."/>
            <person name="Persson P."/>
            <person name="Tunlid A."/>
        </authorList>
    </citation>
    <scope>NUCLEOTIDE SEQUENCE [LARGE SCALE GENOMIC DNA]</scope>
    <source>
        <strain evidence="2 3">CBS 102.39</strain>
    </source>
</reference>
<accession>A0A8H4R4X4</accession>
<proteinExistence type="predicted"/>
<evidence type="ECO:0000313" key="3">
    <source>
        <dbReference type="Proteomes" id="UP000521872"/>
    </source>
</evidence>
<sequence>MSNVSSGFPIFCLTIGINHYVAGHEDFPNLAGGVLDANNFDKFLKTELGVLEENILSLRDQTATREGMFLGFTWLLDQVVARLGNAYVIIFFSGHGVWDTTCAGSMLCPSDIGKQVVVEGGRTKIVEGISSSTISKCLRKLNAAGVLKVTVVADCCMASRLVSLGVTESMRHPSTTLPVPFHNALGVLPRSIPRFTLFASSGRSALSYEDQNGGGARFVNQFLSVLQQEHFKNFTDISLMHRLAVPSQPGSRQVPHCISSRMYGTPFIGHGDEGSSSFAFTAMEGSQCSISVRAGSAEGIKVGATWSIHKTNLADSKENPALGQLEVITVDLFSSTVRIPRLPSAFPITAGSIFYSKLVQNAGSSISVYSSSRAWLESVIPPAAQRELSVRIVDNVEESDLVLNVVLGRVRFQRRNQLEMSHSEPLMRDSVDAEDVRAIHSVVKSSIHFDYHLKRHSPYKFRDVRMELKEVVEEELEDGDKIFRPKEKNLLDQGSATIRVDEEKQFGVTLHNDSKIPFYPYLFYFDPSQLTIGEYSCFFLLLFTANTCSLFLVPCYLPPVGGGEDGFTNLVDAPLMPGRKLDIGHSTVNDSPWIFTLPPGENAEVGYLRLFVSTQPAAFDTILREVSPFLPTEPAKGLTKKNPHQKVAIRKWMVETATLNLIAK</sequence>
<dbReference type="GO" id="GO:0006508">
    <property type="term" value="P:proteolysis"/>
    <property type="evidence" value="ECO:0007669"/>
    <property type="project" value="InterPro"/>
</dbReference>
<dbReference type="AlphaFoldDB" id="A0A8H4R4X4"/>
<dbReference type="Gene3D" id="3.40.50.1460">
    <property type="match status" value="1"/>
</dbReference>
<dbReference type="GO" id="GO:0004197">
    <property type="term" value="F:cysteine-type endopeptidase activity"/>
    <property type="evidence" value="ECO:0007669"/>
    <property type="project" value="InterPro"/>
</dbReference>
<gene>
    <name evidence="2" type="ORF">D9613_009148</name>
</gene>
<dbReference type="Pfam" id="PF00656">
    <property type="entry name" value="Peptidase_C14"/>
    <property type="match status" value="1"/>
</dbReference>
<dbReference type="EMBL" id="JAACJL010000002">
    <property type="protein sequence ID" value="KAF4622389.1"/>
    <property type="molecule type" value="Genomic_DNA"/>
</dbReference>
<evidence type="ECO:0000259" key="1">
    <source>
        <dbReference type="Pfam" id="PF00656"/>
    </source>
</evidence>
<dbReference type="Proteomes" id="UP000521872">
    <property type="component" value="Unassembled WGS sequence"/>
</dbReference>
<dbReference type="InterPro" id="IPR011600">
    <property type="entry name" value="Pept_C14_caspase"/>
</dbReference>
<comment type="caution">
    <text evidence="2">The sequence shown here is derived from an EMBL/GenBank/DDBJ whole genome shotgun (WGS) entry which is preliminary data.</text>
</comment>
<name>A0A8H4R4X4_9AGAR</name>
<keyword evidence="3" id="KW-1185">Reference proteome</keyword>
<organism evidence="2 3">
    <name type="scientific">Agrocybe pediades</name>
    <dbReference type="NCBI Taxonomy" id="84607"/>
    <lineage>
        <taxon>Eukaryota</taxon>
        <taxon>Fungi</taxon>
        <taxon>Dikarya</taxon>
        <taxon>Basidiomycota</taxon>
        <taxon>Agaricomycotina</taxon>
        <taxon>Agaricomycetes</taxon>
        <taxon>Agaricomycetidae</taxon>
        <taxon>Agaricales</taxon>
        <taxon>Agaricineae</taxon>
        <taxon>Strophariaceae</taxon>
        <taxon>Agrocybe</taxon>
    </lineage>
</organism>
<feature type="domain" description="Peptidase C14 caspase" evidence="1">
    <location>
        <begin position="11"/>
        <end position="260"/>
    </location>
</feature>
<protein>
    <recommendedName>
        <fullName evidence="1">Peptidase C14 caspase domain-containing protein</fullName>
    </recommendedName>
</protein>
<evidence type="ECO:0000313" key="2">
    <source>
        <dbReference type="EMBL" id="KAF4622389.1"/>
    </source>
</evidence>